<dbReference type="EMBL" id="LQPK01000042">
    <property type="protein sequence ID" value="ORW27324.1"/>
    <property type="molecule type" value="Genomic_DNA"/>
</dbReference>
<dbReference type="Proteomes" id="UP000193801">
    <property type="component" value="Unassembled WGS sequence"/>
</dbReference>
<sequence length="261" mass="27786">MGDFGAIGAWLLLVGVITVAVLAAVGSVQLGSRVLSDETGPGHNSALSPYVTVVGLVYGALLGFTVVVGWQEFLSAEVNVSSEASTLTTMYRQTVAMPQPEQSQIRQQLRQYAEGLQGPEWGKQDFGRIGNRARAAITAMYRTVGSQQSDAASSAINQDFLGRLTVLASERSTRILDAKPRIPPLLWSSLIFGGLVLIALTGFLRLTSNRGHMVLTSAVAVLLGLLLYLVFVLDHPFGPLGVTSQPFAHAVNVFDEVDSGS</sequence>
<feature type="transmembrane region" description="Helical" evidence="1">
    <location>
        <begin position="6"/>
        <end position="26"/>
    </location>
</feature>
<evidence type="ECO:0000313" key="2">
    <source>
        <dbReference type="EMBL" id="ORW27324.1"/>
    </source>
</evidence>
<accession>A0ABX3VGN3</accession>
<proteinExistence type="predicted"/>
<protein>
    <recommendedName>
        <fullName evidence="4">DUF4239 domain-containing protein</fullName>
    </recommendedName>
</protein>
<organism evidence="2 3">
    <name type="scientific">Mycobacterium paraense</name>
    <dbReference type="NCBI Taxonomy" id="767916"/>
    <lineage>
        <taxon>Bacteria</taxon>
        <taxon>Bacillati</taxon>
        <taxon>Actinomycetota</taxon>
        <taxon>Actinomycetes</taxon>
        <taxon>Mycobacteriales</taxon>
        <taxon>Mycobacteriaceae</taxon>
        <taxon>Mycobacterium</taxon>
        <taxon>Mycobacterium simiae complex</taxon>
    </lineage>
</organism>
<dbReference type="Pfam" id="PF14023">
    <property type="entry name" value="Bestrophin-like"/>
    <property type="match status" value="1"/>
</dbReference>
<evidence type="ECO:0000256" key="1">
    <source>
        <dbReference type="SAM" id="Phobius"/>
    </source>
</evidence>
<dbReference type="RefSeq" id="WP_085094264.1">
    <property type="nucleotide sequence ID" value="NZ_LQPK01000042.1"/>
</dbReference>
<keyword evidence="3" id="KW-1185">Reference proteome</keyword>
<feature type="transmembrane region" description="Helical" evidence="1">
    <location>
        <begin position="213"/>
        <end position="233"/>
    </location>
</feature>
<keyword evidence="1" id="KW-0812">Transmembrane</keyword>
<dbReference type="InterPro" id="IPR025333">
    <property type="entry name" value="DUF4239"/>
</dbReference>
<feature type="transmembrane region" description="Helical" evidence="1">
    <location>
        <begin position="185"/>
        <end position="206"/>
    </location>
</feature>
<gene>
    <name evidence="2" type="ORF">AWB91_03205</name>
</gene>
<evidence type="ECO:0008006" key="4">
    <source>
        <dbReference type="Google" id="ProtNLM"/>
    </source>
</evidence>
<feature type="transmembrane region" description="Helical" evidence="1">
    <location>
        <begin position="47"/>
        <end position="70"/>
    </location>
</feature>
<reference evidence="2 3" key="1">
    <citation type="journal article" date="2015" name="Emerg. Microbes Infect.">
        <title>Characterization of 17 strains belonging to the Mycobacterium simiae complex and description of Mycobacterium paraense sp. nov.</title>
        <authorList>
            <person name="Fusco da Costa A.R."/>
            <person name="Fedrizzi T."/>
            <person name="Lopes M.L."/>
            <person name="Pecorari M."/>
            <person name="Oliveira da Costa W.L."/>
            <person name="Giacobazzi E."/>
            <person name="da Costa Bahia J.R."/>
            <person name="De Sanctis V."/>
            <person name="Batista Lima K.V."/>
            <person name="Bertorelli R."/>
            <person name="Grottola A."/>
            <person name="Fabio A."/>
            <person name="Mariottini A."/>
            <person name="Ferretti P."/>
            <person name="Di Leva F."/>
            <person name="Fregni Serpini G."/>
            <person name="Tagliazucchi S."/>
            <person name="Rumpianesi F."/>
            <person name="Jousson O."/>
            <person name="Segata N."/>
            <person name="Tortoli E."/>
        </authorList>
    </citation>
    <scope>NUCLEOTIDE SEQUENCE [LARGE SCALE GENOMIC DNA]</scope>
    <source>
        <strain evidence="2 3">FI-07156</strain>
    </source>
</reference>
<name>A0ABX3VGN3_9MYCO</name>
<comment type="caution">
    <text evidence="2">The sequence shown here is derived from an EMBL/GenBank/DDBJ whole genome shotgun (WGS) entry which is preliminary data.</text>
</comment>
<keyword evidence="1" id="KW-0472">Membrane</keyword>
<evidence type="ECO:0000313" key="3">
    <source>
        <dbReference type="Proteomes" id="UP000193801"/>
    </source>
</evidence>
<keyword evidence="1" id="KW-1133">Transmembrane helix</keyword>